<feature type="compositionally biased region" description="Acidic residues" evidence="1">
    <location>
        <begin position="56"/>
        <end position="69"/>
    </location>
</feature>
<sequence>MAKKAPRPHRANLLQDRQGFRPLTEPEEVTPDPEGNRAQRRAAAKAAKKGTLPEATESEESAEPADADAEPGAGEEK</sequence>
<reference evidence="2 3" key="1">
    <citation type="submission" date="2018-10" db="EMBL/GenBank/DDBJ databases">
        <title>Isolation, diversity and antifungal activity of actinobacteria from wheat.</title>
        <authorList>
            <person name="Han C."/>
        </authorList>
    </citation>
    <scope>NUCLEOTIDE SEQUENCE [LARGE SCALE GENOMIC DNA]</scope>
    <source>
        <strain evidence="2 3">NEAU-YY642</strain>
    </source>
</reference>
<keyword evidence="3" id="KW-1185">Reference proteome</keyword>
<evidence type="ECO:0000256" key="1">
    <source>
        <dbReference type="SAM" id="MobiDB-lite"/>
    </source>
</evidence>
<dbReference type="Proteomes" id="UP000278673">
    <property type="component" value="Unassembled WGS sequence"/>
</dbReference>
<name>A0A3M2LSL8_9ACTN</name>
<feature type="compositionally biased region" description="Basic residues" evidence="1">
    <location>
        <begin position="1"/>
        <end position="10"/>
    </location>
</feature>
<dbReference type="EMBL" id="RFFJ01000057">
    <property type="protein sequence ID" value="RMI40469.1"/>
    <property type="molecule type" value="Genomic_DNA"/>
</dbReference>
<feature type="region of interest" description="Disordered" evidence="1">
    <location>
        <begin position="1"/>
        <end position="77"/>
    </location>
</feature>
<dbReference type="RefSeq" id="WP_122183961.1">
    <property type="nucleotide sequence ID" value="NZ_RFFJ01000057.1"/>
</dbReference>
<evidence type="ECO:0000313" key="3">
    <source>
        <dbReference type="Proteomes" id="UP000278673"/>
    </source>
</evidence>
<accession>A0A3M2LSL8</accession>
<proteinExistence type="predicted"/>
<protein>
    <submittedName>
        <fullName evidence="2">Uncharacterized protein</fullName>
    </submittedName>
</protein>
<gene>
    <name evidence="2" type="ORF">EBN88_12715</name>
</gene>
<organism evidence="2 3">
    <name type="scientific">Streptomyces triticirhizae</name>
    <dbReference type="NCBI Taxonomy" id="2483353"/>
    <lineage>
        <taxon>Bacteria</taxon>
        <taxon>Bacillati</taxon>
        <taxon>Actinomycetota</taxon>
        <taxon>Actinomycetes</taxon>
        <taxon>Kitasatosporales</taxon>
        <taxon>Streptomycetaceae</taxon>
        <taxon>Streptomyces</taxon>
    </lineage>
</organism>
<evidence type="ECO:0000313" key="2">
    <source>
        <dbReference type="EMBL" id="RMI40469.1"/>
    </source>
</evidence>
<comment type="caution">
    <text evidence="2">The sequence shown here is derived from an EMBL/GenBank/DDBJ whole genome shotgun (WGS) entry which is preliminary data.</text>
</comment>
<feature type="compositionally biased region" description="Basic residues" evidence="1">
    <location>
        <begin position="38"/>
        <end position="48"/>
    </location>
</feature>
<dbReference type="AlphaFoldDB" id="A0A3M2LSL8"/>